<dbReference type="SMART" id="SM00382">
    <property type="entry name" value="AAA"/>
    <property type="match status" value="1"/>
</dbReference>
<evidence type="ECO:0000256" key="3">
    <source>
        <dbReference type="PROSITE-ProRule" id="PRU00289"/>
    </source>
</evidence>
<dbReference type="Gene3D" id="3.40.50.300">
    <property type="entry name" value="P-loop containing nucleotide triphosphate hydrolases"/>
    <property type="match status" value="1"/>
</dbReference>
<feature type="region of interest" description="Disordered" evidence="4">
    <location>
        <begin position="503"/>
        <end position="606"/>
    </location>
</feature>
<keyword evidence="5" id="KW-0472">Membrane</keyword>
<evidence type="ECO:0000256" key="1">
    <source>
        <dbReference type="ARBA" id="ARBA00022741"/>
    </source>
</evidence>
<dbReference type="InterPro" id="IPR003593">
    <property type="entry name" value="AAA+_ATPase"/>
</dbReference>
<feature type="compositionally biased region" description="Pro residues" evidence="4">
    <location>
        <begin position="580"/>
        <end position="595"/>
    </location>
</feature>
<keyword evidence="1 3" id="KW-0547">Nucleotide-binding</keyword>
<dbReference type="RefSeq" id="WP_063276387.1">
    <property type="nucleotide sequence ID" value="NZ_LQMT02000006.1"/>
</dbReference>
<reference evidence="7 8" key="1">
    <citation type="submission" date="2016-12" db="EMBL/GenBank/DDBJ databases">
        <title>Amycolatopsis keratiniphila subsp. keratiniphila genome sequencing and assembly.</title>
        <authorList>
            <person name="Mayilraj S."/>
            <person name="Kaur N."/>
        </authorList>
    </citation>
    <scope>NUCLEOTIDE SEQUENCE [LARGE SCALE GENOMIC DNA]</scope>
    <source>
        <strain evidence="7 8">DSM 44409</strain>
    </source>
</reference>
<evidence type="ECO:0000313" key="7">
    <source>
        <dbReference type="EMBL" id="ONF73948.1"/>
    </source>
</evidence>
<evidence type="ECO:0000313" key="8">
    <source>
        <dbReference type="Proteomes" id="UP000076660"/>
    </source>
</evidence>
<organism evidence="7 8">
    <name type="scientific">Amycolatopsis keratiniphila subsp. keratiniphila</name>
    <dbReference type="NCBI Taxonomy" id="227715"/>
    <lineage>
        <taxon>Bacteria</taxon>
        <taxon>Bacillati</taxon>
        <taxon>Actinomycetota</taxon>
        <taxon>Actinomycetes</taxon>
        <taxon>Pseudonocardiales</taxon>
        <taxon>Pseudonocardiaceae</taxon>
        <taxon>Amycolatopsis</taxon>
        <taxon>Amycolatopsis japonica group</taxon>
    </lineage>
</organism>
<dbReference type="GO" id="GO:0005524">
    <property type="term" value="F:ATP binding"/>
    <property type="evidence" value="ECO:0007669"/>
    <property type="project" value="UniProtKB-UniRule"/>
</dbReference>
<dbReference type="GO" id="GO:0003677">
    <property type="term" value="F:DNA binding"/>
    <property type="evidence" value="ECO:0007669"/>
    <property type="project" value="InterPro"/>
</dbReference>
<keyword evidence="2 3" id="KW-0067">ATP-binding</keyword>
<dbReference type="InterPro" id="IPR002543">
    <property type="entry name" value="FtsK_dom"/>
</dbReference>
<dbReference type="AlphaFoldDB" id="A0A1W2M215"/>
<accession>A0A1W2M215</accession>
<evidence type="ECO:0000259" key="6">
    <source>
        <dbReference type="PROSITE" id="PS50901"/>
    </source>
</evidence>
<keyword evidence="5" id="KW-0812">Transmembrane</keyword>
<protein>
    <recommendedName>
        <fullName evidence="6">FtsK domain-containing protein</fullName>
    </recommendedName>
</protein>
<proteinExistence type="predicted"/>
<keyword evidence="5" id="KW-1133">Transmembrane helix</keyword>
<feature type="transmembrane region" description="Helical" evidence="5">
    <location>
        <begin position="37"/>
        <end position="53"/>
    </location>
</feature>
<dbReference type="PROSITE" id="PS50901">
    <property type="entry name" value="FTSK"/>
    <property type="match status" value="1"/>
</dbReference>
<dbReference type="InterPro" id="IPR002789">
    <property type="entry name" value="HerA_central"/>
</dbReference>
<dbReference type="Proteomes" id="UP000076660">
    <property type="component" value="Unassembled WGS sequence"/>
</dbReference>
<dbReference type="SUPFAM" id="SSF52540">
    <property type="entry name" value="P-loop containing nucleoside triphosphate hydrolases"/>
    <property type="match status" value="1"/>
</dbReference>
<evidence type="ECO:0000256" key="5">
    <source>
        <dbReference type="SAM" id="Phobius"/>
    </source>
</evidence>
<comment type="caution">
    <text evidence="7">The sequence shown here is derived from an EMBL/GenBank/DDBJ whole genome shotgun (WGS) entry which is preliminary data.</text>
</comment>
<dbReference type="PANTHER" id="PTHR22683">
    <property type="entry name" value="SPORULATION PROTEIN RELATED"/>
    <property type="match status" value="1"/>
</dbReference>
<dbReference type="InterPro" id="IPR027417">
    <property type="entry name" value="P-loop_NTPase"/>
</dbReference>
<evidence type="ECO:0000256" key="4">
    <source>
        <dbReference type="SAM" id="MobiDB-lite"/>
    </source>
</evidence>
<feature type="binding site" evidence="3">
    <location>
        <begin position="280"/>
        <end position="287"/>
    </location>
    <ligand>
        <name>ATP</name>
        <dbReference type="ChEBI" id="CHEBI:30616"/>
    </ligand>
</feature>
<feature type="compositionally biased region" description="Basic and acidic residues" evidence="4">
    <location>
        <begin position="542"/>
        <end position="551"/>
    </location>
</feature>
<feature type="transmembrane region" description="Helical" evidence="5">
    <location>
        <begin position="59"/>
        <end position="81"/>
    </location>
</feature>
<sequence>MTDWRTLRSIIVSWWYSTGTRSVGQEIRVAFFDARRAPGWIVLGMIAVFWPLSDWSLMPVIIAAAVWLAMMFVTRFVPWWYRRRVRRWFRPGIGLLALVVLASEAGVWAWLLAVGLWLIVAAVTDTLRARRRLLSWLLAAVARTARVDPAELHVERATWDNRRLVSAEVNHRGVLRTEDAASRARIEESAKWALRHAGIYRVSWPAGVAAFEIEADPPLPTSLPEMALEGLPGIPIGATDAATAAGEVDVVDAQTGQLVSSIPVALVNPADAQRHYLVVGGTGAGKSVFIRGFIARALRNGWFPGGVFIFDGKGGSDYIVFEGREGVHCVARTPEEWEENLPPIVNMMRQRYDEDAEYHRGNRSKPSFPRYLVVFDEVQEIRNTLGKDVLDPVLQQISRQMRASEGRLMLCTQRPDVSDAMPGAVRDMLEDRIVLGFISQKGAQMVMDQDWRSVVDEYGNESVPGRGMARIGGRLLRIQGFNLPLPREHPEVEYLYPRKLDAAEQEGGQRPPAGEQELPRNVARWAPRQKAPRPPEAPEEGQEGRQERLADEVDGDAPTPPHGIPRIGLAATEQEAAGRPEPPAEPAPAAPPQGPPDGGRRRRRTV</sequence>
<dbReference type="CDD" id="cd01127">
    <property type="entry name" value="TrwB_TraG_TraD_VirD4"/>
    <property type="match status" value="1"/>
</dbReference>
<name>A0A1W2M215_9PSEU</name>
<dbReference type="OrthoDB" id="9807790at2"/>
<feature type="transmembrane region" description="Helical" evidence="5">
    <location>
        <begin position="93"/>
        <end position="120"/>
    </location>
</feature>
<feature type="domain" description="FtsK" evidence="6">
    <location>
        <begin position="261"/>
        <end position="444"/>
    </location>
</feature>
<dbReference type="InterPro" id="IPR050206">
    <property type="entry name" value="FtsK/SpoIIIE/SftA"/>
</dbReference>
<dbReference type="EMBL" id="LQMT02000006">
    <property type="protein sequence ID" value="ONF73948.1"/>
    <property type="molecule type" value="Genomic_DNA"/>
</dbReference>
<evidence type="ECO:0000256" key="2">
    <source>
        <dbReference type="ARBA" id="ARBA00022840"/>
    </source>
</evidence>
<dbReference type="Pfam" id="PF01935">
    <property type="entry name" value="DUF87"/>
    <property type="match status" value="1"/>
</dbReference>
<gene>
    <name evidence="7" type="ORF">AVR91_0204255</name>
</gene>
<dbReference type="PANTHER" id="PTHR22683:SF47">
    <property type="entry name" value="FTSK DOMAIN-CONTAINING PROTEIN YDCQ"/>
    <property type="match status" value="1"/>
</dbReference>